<evidence type="ECO:0000256" key="1">
    <source>
        <dbReference type="SAM" id="MobiDB-lite"/>
    </source>
</evidence>
<gene>
    <name evidence="2" type="ORF">GCM10017600_05840</name>
</gene>
<evidence type="ECO:0000313" key="3">
    <source>
        <dbReference type="Proteomes" id="UP001143474"/>
    </source>
</evidence>
<feature type="region of interest" description="Disordered" evidence="1">
    <location>
        <begin position="1"/>
        <end position="20"/>
    </location>
</feature>
<accession>A0A9W6MAD0</accession>
<proteinExistence type="predicted"/>
<evidence type="ECO:0000313" key="2">
    <source>
        <dbReference type="EMBL" id="GLK07179.1"/>
    </source>
</evidence>
<dbReference type="EMBL" id="BSEV01000001">
    <property type="protein sequence ID" value="GLK07179.1"/>
    <property type="molecule type" value="Genomic_DNA"/>
</dbReference>
<name>A0A9W6MAD0_9ACTN</name>
<dbReference type="Proteomes" id="UP001143474">
    <property type="component" value="Unassembled WGS sequence"/>
</dbReference>
<sequence>MEGGPAPGADSEQQVSPLAARPYDLRHAAVSLWLNPRCPAVARQHPNAPVFVSSDVTIASLAAVTRTADITQRITATPHCRRNGIAGTKDCKTLAEPHRVSGKL</sequence>
<keyword evidence="3" id="KW-1185">Reference proteome</keyword>
<comment type="caution">
    <text evidence="2">The sequence shown here is derived from an EMBL/GenBank/DDBJ whole genome shotgun (WGS) entry which is preliminary data.</text>
</comment>
<protein>
    <submittedName>
        <fullName evidence="2">Uncharacterized protein</fullName>
    </submittedName>
</protein>
<reference evidence="2" key="1">
    <citation type="journal article" date="2014" name="Int. J. Syst. Evol. Microbiol.">
        <title>Complete genome sequence of Corynebacterium casei LMG S-19264T (=DSM 44701T), isolated from a smear-ripened cheese.</title>
        <authorList>
            <consortium name="US DOE Joint Genome Institute (JGI-PGF)"/>
            <person name="Walter F."/>
            <person name="Albersmeier A."/>
            <person name="Kalinowski J."/>
            <person name="Ruckert C."/>
        </authorList>
    </citation>
    <scope>NUCLEOTIDE SEQUENCE</scope>
    <source>
        <strain evidence="2">VKM Ac-2007</strain>
    </source>
</reference>
<reference evidence="2" key="2">
    <citation type="submission" date="2023-01" db="EMBL/GenBank/DDBJ databases">
        <authorList>
            <person name="Sun Q."/>
            <person name="Evtushenko L."/>
        </authorList>
    </citation>
    <scope>NUCLEOTIDE SEQUENCE</scope>
    <source>
        <strain evidence="2">VKM Ac-2007</strain>
    </source>
</reference>
<organism evidence="2 3">
    <name type="scientific">Streptosporangium carneum</name>
    <dbReference type="NCBI Taxonomy" id="47481"/>
    <lineage>
        <taxon>Bacteria</taxon>
        <taxon>Bacillati</taxon>
        <taxon>Actinomycetota</taxon>
        <taxon>Actinomycetes</taxon>
        <taxon>Streptosporangiales</taxon>
        <taxon>Streptosporangiaceae</taxon>
        <taxon>Streptosporangium</taxon>
    </lineage>
</organism>
<dbReference type="AlphaFoldDB" id="A0A9W6MAD0"/>